<feature type="compositionally biased region" description="Polar residues" evidence="1">
    <location>
        <begin position="314"/>
        <end position="335"/>
    </location>
</feature>
<dbReference type="SMART" id="SM00353">
    <property type="entry name" value="HLH"/>
    <property type="match status" value="1"/>
</dbReference>
<dbReference type="Proteomes" id="UP000191144">
    <property type="component" value="Chromosome H"/>
</dbReference>
<evidence type="ECO:0000313" key="3">
    <source>
        <dbReference type="EMBL" id="SCV04392.1"/>
    </source>
</evidence>
<proteinExistence type="predicted"/>
<dbReference type="GO" id="GO:0046983">
    <property type="term" value="F:protein dimerization activity"/>
    <property type="evidence" value="ECO:0007669"/>
    <property type="project" value="InterPro"/>
</dbReference>
<feature type="region of interest" description="Disordered" evidence="1">
    <location>
        <begin position="289"/>
        <end position="335"/>
    </location>
</feature>
<feature type="region of interest" description="Disordered" evidence="1">
    <location>
        <begin position="234"/>
        <end position="270"/>
    </location>
</feature>
<feature type="compositionally biased region" description="Basic and acidic residues" evidence="1">
    <location>
        <begin position="1"/>
        <end position="15"/>
    </location>
</feature>
<gene>
    <name evidence="3" type="ORF">LAME_0H18074G</name>
</gene>
<feature type="region of interest" description="Disordered" evidence="1">
    <location>
        <begin position="1"/>
        <end position="21"/>
    </location>
</feature>
<dbReference type="Pfam" id="PF00010">
    <property type="entry name" value="HLH"/>
    <property type="match status" value="1"/>
</dbReference>
<dbReference type="Gene3D" id="4.10.280.10">
    <property type="entry name" value="Helix-loop-helix DNA-binding domain"/>
    <property type="match status" value="1"/>
</dbReference>
<feature type="compositionally biased region" description="Low complexity" evidence="1">
    <location>
        <begin position="293"/>
        <end position="303"/>
    </location>
</feature>
<feature type="compositionally biased region" description="Basic residues" evidence="1">
    <location>
        <begin position="257"/>
        <end position="270"/>
    </location>
</feature>
<feature type="compositionally biased region" description="Low complexity" evidence="1">
    <location>
        <begin position="123"/>
        <end position="148"/>
    </location>
</feature>
<accession>A0A1G4KIW5</accession>
<evidence type="ECO:0000259" key="2">
    <source>
        <dbReference type="PROSITE" id="PS50888"/>
    </source>
</evidence>
<protein>
    <submittedName>
        <fullName evidence="3">LAME_0H18074g1_1</fullName>
    </submittedName>
</protein>
<evidence type="ECO:0000313" key="4">
    <source>
        <dbReference type="Proteomes" id="UP000191144"/>
    </source>
</evidence>
<sequence length="541" mass="58386">MNDYNRESQQHHEPLQENQSVLDQVDQYISDHNAGRTSSERHMLDLDFEVGLESRDTGLDTSEHGSAGHDTTHSHHIPFHFALDIPSDATELQETRLVQPGVLFSPVVSPMVVPAPGRHHHYQQNGLPQSQSQSQQPYQQLQQQQQQQKLYHNRNISGSTSNANTPLLRSQACGSLTSVSSSKPQFSPLSSPAIDALDSLAALKRVSSSSSSRGRKTPMSTPALTAITVATSAGHSSSSSAAGNAGSKVVKSSPQLPRRRSGAPGYNRRKSALPANWDEMFALPDSSIPPPSLAAAAPDASFSQGASREHKENVTISRPASSVSSTRTQNSGNSTMPLSSLDLEFENYESQQPQTHDPCSATIANYPKVILPSTSFGNSQLPGRTQPSATGNTIINNGYESFIVASESPVIKAKNPSPPFPPPAISRKTSAGNVNIRATPELNPIRKNSKNSLQDKDNEDMPAQDLDELLGTSGNEQHRKDIHKAAEQGRRNRLNNALTELHALIPTELKGSTLVPSKATTVELACVYIRQLIARGLQPSD</sequence>
<feature type="region of interest" description="Disordered" evidence="1">
    <location>
        <begin position="114"/>
        <end position="150"/>
    </location>
</feature>
<dbReference type="SUPFAM" id="SSF47459">
    <property type="entry name" value="HLH, helix-loop-helix DNA-binding domain"/>
    <property type="match status" value="1"/>
</dbReference>
<dbReference type="InterPro" id="IPR011598">
    <property type="entry name" value="bHLH_dom"/>
</dbReference>
<organism evidence="3 4">
    <name type="scientific">Lachancea meyersii CBS 8951</name>
    <dbReference type="NCBI Taxonomy" id="1266667"/>
    <lineage>
        <taxon>Eukaryota</taxon>
        <taxon>Fungi</taxon>
        <taxon>Dikarya</taxon>
        <taxon>Ascomycota</taxon>
        <taxon>Saccharomycotina</taxon>
        <taxon>Saccharomycetes</taxon>
        <taxon>Saccharomycetales</taxon>
        <taxon>Saccharomycetaceae</taxon>
        <taxon>Lachancea</taxon>
    </lineage>
</organism>
<name>A0A1G4KIW5_9SACH</name>
<dbReference type="PROSITE" id="PS50888">
    <property type="entry name" value="BHLH"/>
    <property type="match status" value="1"/>
</dbReference>
<dbReference type="OrthoDB" id="5344169at2759"/>
<keyword evidence="4" id="KW-1185">Reference proteome</keyword>
<reference evidence="4" key="1">
    <citation type="submission" date="2016-03" db="EMBL/GenBank/DDBJ databases">
        <authorList>
            <person name="Devillers Hugo."/>
        </authorList>
    </citation>
    <scope>NUCLEOTIDE SEQUENCE [LARGE SCALE GENOMIC DNA]</scope>
</reference>
<feature type="domain" description="BHLH" evidence="2">
    <location>
        <begin position="478"/>
        <end position="532"/>
    </location>
</feature>
<feature type="compositionally biased region" description="Low complexity" evidence="1">
    <location>
        <begin position="234"/>
        <end position="247"/>
    </location>
</feature>
<evidence type="ECO:0000256" key="1">
    <source>
        <dbReference type="SAM" id="MobiDB-lite"/>
    </source>
</evidence>
<dbReference type="InterPro" id="IPR036638">
    <property type="entry name" value="HLH_DNA-bd_sf"/>
</dbReference>
<dbReference type="AlphaFoldDB" id="A0A1G4KIW5"/>
<dbReference type="EMBL" id="LT598480">
    <property type="protein sequence ID" value="SCV04392.1"/>
    <property type="molecule type" value="Genomic_DNA"/>
</dbReference>
<feature type="region of interest" description="Disordered" evidence="1">
    <location>
        <begin position="413"/>
        <end position="460"/>
    </location>
</feature>